<protein>
    <submittedName>
        <fullName evidence="8">Exodeoxyribonuclease III</fullName>
        <ecNumber evidence="8">3.1.11.2</ecNumber>
    </submittedName>
</protein>
<evidence type="ECO:0000256" key="6">
    <source>
        <dbReference type="ARBA" id="ARBA00022842"/>
    </source>
</evidence>
<name>A0ABW8NMH7_9GAMM</name>
<comment type="similarity">
    <text evidence="3">Belongs to the DNA repair enzymes AP/ExoA family.</text>
</comment>
<dbReference type="NCBIfam" id="NF008733">
    <property type="entry name" value="PRK11756.1"/>
    <property type="match status" value="1"/>
</dbReference>
<dbReference type="Proteomes" id="UP001620597">
    <property type="component" value="Unassembled WGS sequence"/>
</dbReference>
<evidence type="ECO:0000259" key="7">
    <source>
        <dbReference type="Pfam" id="PF03372"/>
    </source>
</evidence>
<feature type="domain" description="Endonuclease/exonuclease/phosphatase" evidence="7">
    <location>
        <begin position="5"/>
        <end position="262"/>
    </location>
</feature>
<dbReference type="InterPro" id="IPR020847">
    <property type="entry name" value="AP_endonuclease_F1_BS"/>
</dbReference>
<keyword evidence="6" id="KW-0460">Magnesium</keyword>
<accession>A0ABW8NMH7</accession>
<evidence type="ECO:0000313" key="8">
    <source>
        <dbReference type="EMBL" id="MFK4754056.1"/>
    </source>
</evidence>
<dbReference type="SUPFAM" id="SSF56219">
    <property type="entry name" value="DNase I-like"/>
    <property type="match status" value="1"/>
</dbReference>
<evidence type="ECO:0000313" key="9">
    <source>
        <dbReference type="Proteomes" id="UP001620597"/>
    </source>
</evidence>
<dbReference type="EMBL" id="JBBKTX010000023">
    <property type="protein sequence ID" value="MFK4754056.1"/>
    <property type="molecule type" value="Genomic_DNA"/>
</dbReference>
<dbReference type="Pfam" id="PF03372">
    <property type="entry name" value="Exo_endo_phos"/>
    <property type="match status" value="1"/>
</dbReference>
<dbReference type="PROSITE" id="PS00727">
    <property type="entry name" value="AP_NUCLEASE_F1_2"/>
    <property type="match status" value="1"/>
</dbReference>
<dbReference type="NCBIfam" id="TIGR00195">
    <property type="entry name" value="exoDNase_III"/>
    <property type="match status" value="1"/>
</dbReference>
<dbReference type="Gene3D" id="3.60.10.10">
    <property type="entry name" value="Endonuclease/exonuclease/phosphatase"/>
    <property type="match status" value="1"/>
</dbReference>
<dbReference type="PROSITE" id="PS51435">
    <property type="entry name" value="AP_NUCLEASE_F1_4"/>
    <property type="match status" value="1"/>
</dbReference>
<organism evidence="8 9">
    <name type="scientific">Oceanobacter antarcticus</name>
    <dbReference type="NCBI Taxonomy" id="3133425"/>
    <lineage>
        <taxon>Bacteria</taxon>
        <taxon>Pseudomonadati</taxon>
        <taxon>Pseudomonadota</taxon>
        <taxon>Gammaproteobacteria</taxon>
        <taxon>Oceanospirillales</taxon>
        <taxon>Oceanospirillaceae</taxon>
        <taxon>Oceanobacter</taxon>
    </lineage>
</organism>
<comment type="cofactor">
    <cofactor evidence="1">
        <name>Mn(2+)</name>
        <dbReference type="ChEBI" id="CHEBI:29035"/>
    </cofactor>
</comment>
<dbReference type="InterPro" id="IPR020848">
    <property type="entry name" value="AP_endonuclease_F1_CS"/>
</dbReference>
<dbReference type="CDD" id="cd09086">
    <property type="entry name" value="ExoIII-like_AP-endo"/>
    <property type="match status" value="1"/>
</dbReference>
<dbReference type="InterPro" id="IPR037493">
    <property type="entry name" value="ExoIII-like"/>
</dbReference>
<dbReference type="InterPro" id="IPR036691">
    <property type="entry name" value="Endo/exonu/phosph_ase_sf"/>
</dbReference>
<gene>
    <name evidence="8" type="primary">xthA</name>
    <name evidence="8" type="ORF">WG929_16715</name>
</gene>
<evidence type="ECO:0000256" key="2">
    <source>
        <dbReference type="ARBA" id="ARBA00001946"/>
    </source>
</evidence>
<comment type="cofactor">
    <cofactor evidence="2">
        <name>Mg(2+)</name>
        <dbReference type="ChEBI" id="CHEBI:18420"/>
    </cofactor>
</comment>
<evidence type="ECO:0000256" key="3">
    <source>
        <dbReference type="ARBA" id="ARBA00007092"/>
    </source>
</evidence>
<dbReference type="InterPro" id="IPR004808">
    <property type="entry name" value="AP_endonuc_1"/>
</dbReference>
<dbReference type="PANTHER" id="PTHR43250">
    <property type="entry name" value="EXODEOXYRIBONUCLEASE III"/>
    <property type="match status" value="1"/>
</dbReference>
<dbReference type="PANTHER" id="PTHR43250:SF2">
    <property type="entry name" value="EXODEOXYRIBONUCLEASE III"/>
    <property type="match status" value="1"/>
</dbReference>
<evidence type="ECO:0000256" key="5">
    <source>
        <dbReference type="ARBA" id="ARBA00022801"/>
    </source>
</evidence>
<proteinExistence type="inferred from homology"/>
<dbReference type="NCBIfam" id="TIGR00633">
    <property type="entry name" value="xth"/>
    <property type="match status" value="1"/>
</dbReference>
<dbReference type="PROSITE" id="PS00726">
    <property type="entry name" value="AP_NUCLEASE_F1_1"/>
    <property type="match status" value="1"/>
</dbReference>
<keyword evidence="4" id="KW-0479">Metal-binding</keyword>
<keyword evidence="5 8" id="KW-0378">Hydrolase</keyword>
<evidence type="ECO:0000256" key="1">
    <source>
        <dbReference type="ARBA" id="ARBA00001936"/>
    </source>
</evidence>
<dbReference type="RefSeq" id="WP_416207016.1">
    <property type="nucleotide sequence ID" value="NZ_JBBKTX010000023.1"/>
</dbReference>
<dbReference type="GO" id="GO:0008311">
    <property type="term" value="F:double-stranded DNA 3'-5' DNA exonuclease activity"/>
    <property type="evidence" value="ECO:0007669"/>
    <property type="project" value="UniProtKB-EC"/>
</dbReference>
<sequence length="272" mass="31462">MTTIVSFNINGIRARQHQLEAIRDQLDPDILGLQEIKVHDDMFPLADIASLGYHVEYFGQKSHYGVALLSKQPPVFVQKGWPTDDDDAQKRLIHARYDINGSTIDVLNGYFPQGESRDHETKFPAKEKFYADLMRYLNDRFTPADRVVVMGDMNISPEDTDIGIGEPNRKRWLKTGKCSFLPEEREWYHTLLNWGLSDSYRHFHPTSNEQFSWFDYRSKGFDDNPKRGLRIDHILVTDALLDSCEEVGISYDIRAMEKPSDHAPIWLTLKNG</sequence>
<dbReference type="EC" id="3.1.11.2" evidence="8"/>
<dbReference type="InterPro" id="IPR005135">
    <property type="entry name" value="Endo/exonuclease/phosphatase"/>
</dbReference>
<keyword evidence="9" id="KW-1185">Reference proteome</keyword>
<reference evidence="8 9" key="1">
    <citation type="submission" date="2024-03" db="EMBL/GenBank/DDBJ databases">
        <title>High-quality draft genome sequence of Oceanobacter sp. wDCs-4.</title>
        <authorList>
            <person name="Dong C."/>
        </authorList>
    </citation>
    <scope>NUCLEOTIDE SEQUENCE [LARGE SCALE GENOMIC DNA]</scope>
    <source>
        <strain evidence="9">wDCs-4</strain>
    </source>
</reference>
<evidence type="ECO:0000256" key="4">
    <source>
        <dbReference type="ARBA" id="ARBA00022723"/>
    </source>
</evidence>
<comment type="caution">
    <text evidence="8">The sequence shown here is derived from an EMBL/GenBank/DDBJ whole genome shotgun (WGS) entry which is preliminary data.</text>
</comment>